<evidence type="ECO:0000256" key="2">
    <source>
        <dbReference type="ARBA" id="ARBA00022649"/>
    </source>
</evidence>
<evidence type="ECO:0000313" key="9">
    <source>
        <dbReference type="Proteomes" id="UP000641646"/>
    </source>
</evidence>
<gene>
    <name evidence="8" type="ORF">H6G03_20300</name>
</gene>
<dbReference type="RefSeq" id="WP_190467568.1">
    <property type="nucleotide sequence ID" value="NZ_JACJPW010000053.1"/>
</dbReference>
<dbReference type="Proteomes" id="UP000641646">
    <property type="component" value="Unassembled WGS sequence"/>
</dbReference>
<keyword evidence="6" id="KW-0694">RNA-binding</keyword>
<keyword evidence="7" id="KW-0346">Stress response</keyword>
<evidence type="ECO:0000256" key="5">
    <source>
        <dbReference type="ARBA" id="ARBA00022801"/>
    </source>
</evidence>
<evidence type="ECO:0000256" key="3">
    <source>
        <dbReference type="ARBA" id="ARBA00022722"/>
    </source>
</evidence>
<keyword evidence="3" id="KW-0540">Nuclease</keyword>
<dbReference type="InterPro" id="IPR038570">
    <property type="entry name" value="HicA_sf"/>
</dbReference>
<dbReference type="GO" id="GO:0016787">
    <property type="term" value="F:hydrolase activity"/>
    <property type="evidence" value="ECO:0007669"/>
    <property type="project" value="UniProtKB-KW"/>
</dbReference>
<proteinExistence type="inferred from homology"/>
<keyword evidence="2" id="KW-1277">Toxin-antitoxin system</keyword>
<dbReference type="InterPro" id="IPR012933">
    <property type="entry name" value="HicA_mRNA_interferase"/>
</dbReference>
<dbReference type="GO" id="GO:0004519">
    <property type="term" value="F:endonuclease activity"/>
    <property type="evidence" value="ECO:0007669"/>
    <property type="project" value="UniProtKB-KW"/>
</dbReference>
<keyword evidence="5" id="KW-0378">Hydrolase</keyword>
<name>A0A926VIM5_9CYAN</name>
<protein>
    <submittedName>
        <fullName evidence="8">Type II toxin-antitoxin system HicA family toxin</fullName>
    </submittedName>
</protein>
<evidence type="ECO:0000256" key="6">
    <source>
        <dbReference type="ARBA" id="ARBA00022884"/>
    </source>
</evidence>
<reference evidence="8" key="1">
    <citation type="journal article" date="2015" name="ISME J.">
        <title>Draft Genome Sequence of Streptomyces incarnatus NRRL8089, which Produces the Nucleoside Antibiotic Sinefungin.</title>
        <authorList>
            <person name="Oshima K."/>
            <person name="Hattori M."/>
            <person name="Shimizu H."/>
            <person name="Fukuda K."/>
            <person name="Nemoto M."/>
            <person name="Inagaki K."/>
            <person name="Tamura T."/>
        </authorList>
    </citation>
    <scope>NUCLEOTIDE SEQUENCE</scope>
    <source>
        <strain evidence="8">FACHB-1375</strain>
    </source>
</reference>
<dbReference type="GO" id="GO:0003729">
    <property type="term" value="F:mRNA binding"/>
    <property type="evidence" value="ECO:0007669"/>
    <property type="project" value="InterPro"/>
</dbReference>
<dbReference type="SUPFAM" id="SSF54786">
    <property type="entry name" value="YcfA/nrd intein domain"/>
    <property type="match status" value="1"/>
</dbReference>
<keyword evidence="4" id="KW-0255">Endonuclease</keyword>
<dbReference type="EMBL" id="JACJPW010000053">
    <property type="protein sequence ID" value="MBD2183372.1"/>
    <property type="molecule type" value="Genomic_DNA"/>
</dbReference>
<dbReference type="Gene3D" id="3.30.920.30">
    <property type="entry name" value="Hypothetical protein"/>
    <property type="match status" value="1"/>
</dbReference>
<evidence type="ECO:0000313" key="8">
    <source>
        <dbReference type="EMBL" id="MBD2183372.1"/>
    </source>
</evidence>
<evidence type="ECO:0000256" key="7">
    <source>
        <dbReference type="ARBA" id="ARBA00023016"/>
    </source>
</evidence>
<evidence type="ECO:0000256" key="4">
    <source>
        <dbReference type="ARBA" id="ARBA00022759"/>
    </source>
</evidence>
<comment type="caution">
    <text evidence="8">The sequence shown here is derived from an EMBL/GenBank/DDBJ whole genome shotgun (WGS) entry which is preliminary data.</text>
</comment>
<evidence type="ECO:0000256" key="1">
    <source>
        <dbReference type="ARBA" id="ARBA00006620"/>
    </source>
</evidence>
<dbReference type="Pfam" id="PF07927">
    <property type="entry name" value="HicA_toxin"/>
    <property type="match status" value="1"/>
</dbReference>
<comment type="similarity">
    <text evidence="1">Belongs to the HicA mRNA interferase family.</text>
</comment>
<organism evidence="8 9">
    <name type="scientific">Aerosakkonema funiforme FACHB-1375</name>
    <dbReference type="NCBI Taxonomy" id="2949571"/>
    <lineage>
        <taxon>Bacteria</taxon>
        <taxon>Bacillati</taxon>
        <taxon>Cyanobacteriota</taxon>
        <taxon>Cyanophyceae</taxon>
        <taxon>Oscillatoriophycideae</taxon>
        <taxon>Aerosakkonematales</taxon>
        <taxon>Aerosakkonemataceae</taxon>
        <taxon>Aerosakkonema</taxon>
    </lineage>
</organism>
<dbReference type="AlphaFoldDB" id="A0A926VIM5"/>
<sequence length="72" mass="8106">MPPFGPISRRDLIAALRAAGFEGPFSGKKHQFMLRDGLRVRIPNPHQGDIRESLLGRILKQAGISQDEWQNL</sequence>
<accession>A0A926VIM5</accession>
<keyword evidence="9" id="KW-1185">Reference proteome</keyword>
<reference evidence="8" key="2">
    <citation type="submission" date="2020-08" db="EMBL/GenBank/DDBJ databases">
        <authorList>
            <person name="Chen M."/>
            <person name="Teng W."/>
            <person name="Zhao L."/>
            <person name="Hu C."/>
            <person name="Zhou Y."/>
            <person name="Han B."/>
            <person name="Song L."/>
            <person name="Shu W."/>
        </authorList>
    </citation>
    <scope>NUCLEOTIDE SEQUENCE</scope>
    <source>
        <strain evidence="8">FACHB-1375</strain>
    </source>
</reference>